<evidence type="ECO:0000256" key="4">
    <source>
        <dbReference type="ARBA" id="ARBA00015108"/>
    </source>
</evidence>
<keyword evidence="11" id="KW-1185">Reference proteome</keyword>
<comment type="subcellular location">
    <subcellularLocation>
        <location evidence="1">Mitochondrion matrix</location>
    </subcellularLocation>
</comment>
<evidence type="ECO:0000313" key="11">
    <source>
        <dbReference type="Proteomes" id="UP001590951"/>
    </source>
</evidence>
<dbReference type="InterPro" id="IPR050435">
    <property type="entry name" value="MZM1/LYRM7"/>
</dbReference>
<evidence type="ECO:0000256" key="2">
    <source>
        <dbReference type="ARBA" id="ARBA00009949"/>
    </source>
</evidence>
<evidence type="ECO:0000256" key="7">
    <source>
        <dbReference type="ARBA" id="ARBA00023186"/>
    </source>
</evidence>
<reference evidence="10 11" key="1">
    <citation type="submission" date="2024-09" db="EMBL/GenBank/DDBJ databases">
        <title>Rethinking Asexuality: The Enigmatic Case of Functional Sexual Genes in Lepraria (Stereocaulaceae).</title>
        <authorList>
            <person name="Doellman M."/>
            <person name="Sun Y."/>
            <person name="Barcenas-Pena A."/>
            <person name="Lumbsch H.T."/>
            <person name="Grewe F."/>
        </authorList>
    </citation>
    <scope>NUCLEOTIDE SEQUENCE [LARGE SCALE GENOMIC DNA]</scope>
    <source>
        <strain evidence="10 11">Grewe 0041</strain>
    </source>
</reference>
<comment type="similarity">
    <text evidence="2">Belongs to the complex I LYR family. MZM1 subfamily.</text>
</comment>
<dbReference type="InterPro" id="IPR045298">
    <property type="entry name" value="Complex1_LYR_LYRM7"/>
</dbReference>
<comment type="function">
    <text evidence="8">Assembly factor required for Rieske Fe-S protein RIP1 incorporation into the cytochrome b-c1 (CIII) complex. Functions as a chaperone, binding to this subunit within the mitochondrial matrix and stabilizing it prior to its translocation and insertion into the late CIII dimeric intermediate within the mitochondrial inner membrane. Modulates the mitochondrial matrix zinc pool.</text>
</comment>
<evidence type="ECO:0000256" key="3">
    <source>
        <dbReference type="ARBA" id="ARBA00011589"/>
    </source>
</evidence>
<organism evidence="10 11">
    <name type="scientific">Lepraria finkii</name>
    <dbReference type="NCBI Taxonomy" id="1340010"/>
    <lineage>
        <taxon>Eukaryota</taxon>
        <taxon>Fungi</taxon>
        <taxon>Dikarya</taxon>
        <taxon>Ascomycota</taxon>
        <taxon>Pezizomycotina</taxon>
        <taxon>Lecanoromycetes</taxon>
        <taxon>OSLEUM clade</taxon>
        <taxon>Lecanoromycetidae</taxon>
        <taxon>Lecanorales</taxon>
        <taxon>Lecanorineae</taxon>
        <taxon>Stereocaulaceae</taxon>
        <taxon>Lepraria</taxon>
    </lineage>
</organism>
<comment type="subunit">
    <text evidence="3">Interacts with RIP1.</text>
</comment>
<evidence type="ECO:0000313" key="10">
    <source>
        <dbReference type="EMBL" id="KAL2058112.1"/>
    </source>
</evidence>
<protein>
    <recommendedName>
        <fullName evidence="4">Mitochondrial zinc maintenance protein 1, mitochondrial</fullName>
    </recommendedName>
</protein>
<evidence type="ECO:0000256" key="9">
    <source>
        <dbReference type="SAM" id="MobiDB-lite"/>
    </source>
</evidence>
<proteinExistence type="inferred from homology"/>
<keyword evidence="6" id="KW-0496">Mitochondrion</keyword>
<sequence length="116" mass="12710">MALEAYRHVLRSARIAFQGDTRLLSAAKVEARLNFNNNRSLPADSDEAQQKIIEAQEVARILRQNVVQGERVTGAGKEEQRYQLRIHDETERGDNESIKKGTNLASAGGACCGGAT</sequence>
<keyword evidence="7" id="KW-0143">Chaperone</keyword>
<evidence type="ECO:0000256" key="6">
    <source>
        <dbReference type="ARBA" id="ARBA00023128"/>
    </source>
</evidence>
<evidence type="ECO:0000256" key="1">
    <source>
        <dbReference type="ARBA" id="ARBA00004305"/>
    </source>
</evidence>
<accession>A0ABR4BL36</accession>
<keyword evidence="5" id="KW-0809">Transit peptide</keyword>
<evidence type="ECO:0000256" key="5">
    <source>
        <dbReference type="ARBA" id="ARBA00022946"/>
    </source>
</evidence>
<dbReference type="CDD" id="cd20267">
    <property type="entry name" value="Complex1_LYR_LYRM7"/>
    <property type="match status" value="1"/>
</dbReference>
<dbReference type="PANTHER" id="PTHR46749:SF1">
    <property type="entry name" value="COMPLEX III ASSEMBLY FACTOR LYRM7"/>
    <property type="match status" value="1"/>
</dbReference>
<feature type="region of interest" description="Disordered" evidence="9">
    <location>
        <begin position="90"/>
        <end position="116"/>
    </location>
</feature>
<gene>
    <name evidence="10" type="ORF">ABVK25_001730</name>
</gene>
<dbReference type="EMBL" id="JBHFEH010000003">
    <property type="protein sequence ID" value="KAL2058112.1"/>
    <property type="molecule type" value="Genomic_DNA"/>
</dbReference>
<name>A0ABR4BL36_9LECA</name>
<dbReference type="PANTHER" id="PTHR46749">
    <property type="entry name" value="COMPLEX III ASSEMBLY FACTOR LYRM7"/>
    <property type="match status" value="1"/>
</dbReference>
<evidence type="ECO:0000256" key="8">
    <source>
        <dbReference type="ARBA" id="ARBA00025268"/>
    </source>
</evidence>
<dbReference type="Proteomes" id="UP001590951">
    <property type="component" value="Unassembled WGS sequence"/>
</dbReference>
<comment type="caution">
    <text evidence="10">The sequence shown here is derived from an EMBL/GenBank/DDBJ whole genome shotgun (WGS) entry which is preliminary data.</text>
</comment>
<feature type="compositionally biased region" description="Basic and acidic residues" evidence="9">
    <location>
        <begin position="90"/>
        <end position="99"/>
    </location>
</feature>